<dbReference type="GO" id="GO:0005524">
    <property type="term" value="F:ATP binding"/>
    <property type="evidence" value="ECO:0007669"/>
    <property type="project" value="UniProtKB-KW"/>
</dbReference>
<feature type="region of interest" description="Disordered" evidence="3">
    <location>
        <begin position="562"/>
        <end position="614"/>
    </location>
</feature>
<reference evidence="5" key="1">
    <citation type="submission" date="2022-10" db="EMBL/GenBank/DDBJ databases">
        <authorList>
            <person name="Chen Y."/>
            <person name="Dougan E. K."/>
            <person name="Chan C."/>
            <person name="Rhodes N."/>
            <person name="Thang M."/>
        </authorList>
    </citation>
    <scope>NUCLEOTIDE SEQUENCE</scope>
</reference>
<evidence type="ECO:0000256" key="3">
    <source>
        <dbReference type="SAM" id="MobiDB-lite"/>
    </source>
</evidence>
<dbReference type="EMBL" id="CAMXCT010001613">
    <property type="protein sequence ID" value="CAI3991642.1"/>
    <property type="molecule type" value="Genomic_DNA"/>
</dbReference>
<dbReference type="SUPFAM" id="SSF52540">
    <property type="entry name" value="P-loop containing nucleoside triphosphate hydrolases"/>
    <property type="match status" value="2"/>
</dbReference>
<dbReference type="PROSITE" id="PS00211">
    <property type="entry name" value="ABC_TRANSPORTER_1"/>
    <property type="match status" value="1"/>
</dbReference>
<dbReference type="EMBL" id="CAMXCT020001613">
    <property type="protein sequence ID" value="CAL1145017.1"/>
    <property type="molecule type" value="Genomic_DNA"/>
</dbReference>
<dbReference type="Pfam" id="PF00005">
    <property type="entry name" value="ABC_tran"/>
    <property type="match status" value="2"/>
</dbReference>
<evidence type="ECO:0000256" key="2">
    <source>
        <dbReference type="ARBA" id="ARBA00022840"/>
    </source>
</evidence>
<gene>
    <name evidence="5" type="ORF">C1SCF055_LOCUS18532</name>
</gene>
<dbReference type="Gene3D" id="3.40.50.300">
    <property type="entry name" value="P-loop containing nucleotide triphosphate hydrolases"/>
    <property type="match status" value="2"/>
</dbReference>
<comment type="caution">
    <text evidence="5">The sequence shown here is derived from an EMBL/GenBank/DDBJ whole genome shotgun (WGS) entry which is preliminary data.</text>
</comment>
<dbReference type="EMBL" id="CAMXCT030001613">
    <property type="protein sequence ID" value="CAL4778954.1"/>
    <property type="molecule type" value="Genomic_DNA"/>
</dbReference>
<evidence type="ECO:0000313" key="6">
    <source>
        <dbReference type="EMBL" id="CAL1145017.1"/>
    </source>
</evidence>
<feature type="domain" description="ABC transporter" evidence="4">
    <location>
        <begin position="25"/>
        <end position="294"/>
    </location>
</feature>
<evidence type="ECO:0000259" key="4">
    <source>
        <dbReference type="PROSITE" id="PS50893"/>
    </source>
</evidence>
<dbReference type="InterPro" id="IPR017871">
    <property type="entry name" value="ABC_transporter-like_CS"/>
</dbReference>
<proteinExistence type="predicted"/>
<sequence>CQRPISALSRWAPGGRFHSGSQLTLQLKQPIEVDGPPPRTLVKDLDFKLQAGERWAILGPNGSGKSTIARTLLERWEKAHGASTAYVSFDLQRHVLQDERRDFLESRYETRHLRATVSSFLFPELHPDDPDYDPATSGFRPPRTRVSPLPVPYDADASHPLLEKLETASSSGKAARLLHFFGLWQLRHRPLFALSTGEGRKLLMVDALLKEPSLLILDEAFDGLDKSSRVELASMLESFFDESPRALVMIVHRLEDLVPLPSSVLLLGQGDGTEHSVGPWSQMEAKVTSFLQDSSSELPPSSMPVPTVAVGEPLVEFKDVTIEYGPVRVFDKLNWTVRESEKWIVLGGNGTGKTTLFDLITGENVLGYTQNLHLFGRQKGSGESIWDIKKQLGVISSELHMEFLIYSDPRFDRKVTAWEVACSGLFDSIGLYAEPTATQIQNVQQWADMLGLQDLVVAPKGEKILSLLPSFKEGAMFHDLSHGQQKLVLLCRALVKCPRLLLLDEPTHGLSGENRLLILSALRKLAETDVAVVLITHREEEIEALGFPNVLRLKDRHGTTSGTLTGCTGAGTGGSSGRHALKASVSPGQPPLPRSCPSAPCGMPRRELDPPRDSWSMDYRVSSPKGNPRVASFVRLNNFLLRTHITSLLSALAEDGWLEAWEKERLCSAARESESPWAQSFLRIYARFMETEDVPSFVAALKAQAA</sequence>
<evidence type="ECO:0000313" key="8">
    <source>
        <dbReference type="Proteomes" id="UP001152797"/>
    </source>
</evidence>
<dbReference type="PROSITE" id="PS50893">
    <property type="entry name" value="ABC_TRANSPORTER_2"/>
    <property type="match status" value="2"/>
</dbReference>
<evidence type="ECO:0000313" key="7">
    <source>
        <dbReference type="EMBL" id="CAL4778954.1"/>
    </source>
</evidence>
<keyword evidence="2 7" id="KW-0067">ATP-binding</keyword>
<keyword evidence="1" id="KW-0547">Nucleotide-binding</keyword>
<feature type="non-terminal residue" evidence="5">
    <location>
        <position position="1"/>
    </location>
</feature>
<name>A0A9P1FZ69_9DINO</name>
<evidence type="ECO:0000313" key="5">
    <source>
        <dbReference type="EMBL" id="CAI3991642.1"/>
    </source>
</evidence>
<dbReference type="InterPro" id="IPR027417">
    <property type="entry name" value="P-loop_NTPase"/>
</dbReference>
<dbReference type="SMART" id="SM00382">
    <property type="entry name" value="AAA"/>
    <property type="match status" value="2"/>
</dbReference>
<keyword evidence="8" id="KW-1185">Reference proteome</keyword>
<dbReference type="OrthoDB" id="422576at2759"/>
<dbReference type="AlphaFoldDB" id="A0A9P1FZ69"/>
<accession>A0A9P1FZ69</accession>
<evidence type="ECO:0000256" key="1">
    <source>
        <dbReference type="ARBA" id="ARBA00022741"/>
    </source>
</evidence>
<organism evidence="5">
    <name type="scientific">Cladocopium goreaui</name>
    <dbReference type="NCBI Taxonomy" id="2562237"/>
    <lineage>
        <taxon>Eukaryota</taxon>
        <taxon>Sar</taxon>
        <taxon>Alveolata</taxon>
        <taxon>Dinophyceae</taxon>
        <taxon>Suessiales</taxon>
        <taxon>Symbiodiniaceae</taxon>
        <taxon>Cladocopium</taxon>
    </lineage>
</organism>
<dbReference type="PANTHER" id="PTHR43158">
    <property type="entry name" value="SKFA PEPTIDE EXPORT ATP-BINDING PROTEIN SKFE"/>
    <property type="match status" value="1"/>
</dbReference>
<dbReference type="Proteomes" id="UP001152797">
    <property type="component" value="Unassembled WGS sequence"/>
</dbReference>
<dbReference type="GO" id="GO:0016887">
    <property type="term" value="F:ATP hydrolysis activity"/>
    <property type="evidence" value="ECO:0007669"/>
    <property type="project" value="InterPro"/>
</dbReference>
<dbReference type="PANTHER" id="PTHR43158:SF2">
    <property type="entry name" value="SKFA PEPTIDE EXPORT ATP-BINDING PROTEIN SKFE"/>
    <property type="match status" value="1"/>
</dbReference>
<dbReference type="InterPro" id="IPR003593">
    <property type="entry name" value="AAA+_ATPase"/>
</dbReference>
<feature type="domain" description="ABC transporter" evidence="4">
    <location>
        <begin position="315"/>
        <end position="580"/>
    </location>
</feature>
<dbReference type="InterPro" id="IPR003439">
    <property type="entry name" value="ABC_transporter-like_ATP-bd"/>
</dbReference>
<protein>
    <submittedName>
        <fullName evidence="7">ABC transporter ATP-binding protein ModF (Photorepair protein PhrA)</fullName>
    </submittedName>
</protein>
<reference evidence="6" key="2">
    <citation type="submission" date="2024-04" db="EMBL/GenBank/DDBJ databases">
        <authorList>
            <person name="Chen Y."/>
            <person name="Shah S."/>
            <person name="Dougan E. K."/>
            <person name="Thang M."/>
            <person name="Chan C."/>
        </authorList>
    </citation>
    <scope>NUCLEOTIDE SEQUENCE [LARGE SCALE GENOMIC DNA]</scope>
</reference>